<dbReference type="EMBL" id="BSXS01005994">
    <property type="protein sequence ID" value="GME84985.1"/>
    <property type="molecule type" value="Genomic_DNA"/>
</dbReference>
<gene>
    <name evidence="1" type="ORF">Amon02_000726400</name>
</gene>
<reference evidence="1" key="1">
    <citation type="submission" date="2023-04" db="EMBL/GenBank/DDBJ databases">
        <title>Ambrosiozyma monospora NBRC 10751.</title>
        <authorList>
            <person name="Ichikawa N."/>
            <person name="Sato H."/>
            <person name="Tonouchi N."/>
        </authorList>
    </citation>
    <scope>NUCLEOTIDE SEQUENCE</scope>
    <source>
        <strain evidence="1">NBRC 10751</strain>
    </source>
</reference>
<evidence type="ECO:0000313" key="1">
    <source>
        <dbReference type="EMBL" id="GME84985.1"/>
    </source>
</evidence>
<evidence type="ECO:0000313" key="2">
    <source>
        <dbReference type="Proteomes" id="UP001165064"/>
    </source>
</evidence>
<comment type="caution">
    <text evidence="1">The sequence shown here is derived from an EMBL/GenBank/DDBJ whole genome shotgun (WGS) entry which is preliminary data.</text>
</comment>
<sequence length="105" mass="12602">MPNPSRLSLKEQQKIDAMVINRVYKVDTRPNELKIPFEEIKIQIQTYSRLQNAISHVFKLAKIQANFARCYIHSVFSFPTWWYYFVDEIDKEGPKETWMAMLHHI</sequence>
<dbReference type="Proteomes" id="UP001165064">
    <property type="component" value="Unassembled WGS sequence"/>
</dbReference>
<keyword evidence="2" id="KW-1185">Reference proteome</keyword>
<name>A0ACB5TB55_AMBMO</name>
<protein>
    <submittedName>
        <fullName evidence="1">Unnamed protein product</fullName>
    </submittedName>
</protein>
<accession>A0ACB5TB55</accession>
<proteinExistence type="predicted"/>
<organism evidence="1 2">
    <name type="scientific">Ambrosiozyma monospora</name>
    <name type="common">Yeast</name>
    <name type="synonym">Endomycopsis monosporus</name>
    <dbReference type="NCBI Taxonomy" id="43982"/>
    <lineage>
        <taxon>Eukaryota</taxon>
        <taxon>Fungi</taxon>
        <taxon>Dikarya</taxon>
        <taxon>Ascomycota</taxon>
        <taxon>Saccharomycotina</taxon>
        <taxon>Pichiomycetes</taxon>
        <taxon>Pichiales</taxon>
        <taxon>Pichiaceae</taxon>
        <taxon>Ambrosiozyma</taxon>
    </lineage>
</organism>